<evidence type="ECO:0000313" key="2">
    <source>
        <dbReference type="Proteomes" id="UP000324222"/>
    </source>
</evidence>
<evidence type="ECO:0000313" key="1">
    <source>
        <dbReference type="EMBL" id="MPC37623.1"/>
    </source>
</evidence>
<proteinExistence type="predicted"/>
<accession>A0A5B7EXQ4</accession>
<organism evidence="1 2">
    <name type="scientific">Portunus trituberculatus</name>
    <name type="common">Swimming crab</name>
    <name type="synonym">Neptunus trituberculatus</name>
    <dbReference type="NCBI Taxonomy" id="210409"/>
    <lineage>
        <taxon>Eukaryota</taxon>
        <taxon>Metazoa</taxon>
        <taxon>Ecdysozoa</taxon>
        <taxon>Arthropoda</taxon>
        <taxon>Crustacea</taxon>
        <taxon>Multicrustacea</taxon>
        <taxon>Malacostraca</taxon>
        <taxon>Eumalacostraca</taxon>
        <taxon>Eucarida</taxon>
        <taxon>Decapoda</taxon>
        <taxon>Pleocyemata</taxon>
        <taxon>Brachyura</taxon>
        <taxon>Eubrachyura</taxon>
        <taxon>Portunoidea</taxon>
        <taxon>Portunidae</taxon>
        <taxon>Portuninae</taxon>
        <taxon>Portunus</taxon>
    </lineage>
</organism>
<protein>
    <submittedName>
        <fullName evidence="1">Uncharacterized protein</fullName>
    </submittedName>
</protein>
<name>A0A5B7EXQ4_PORTR</name>
<keyword evidence="2" id="KW-1185">Reference proteome</keyword>
<dbReference type="AlphaFoldDB" id="A0A5B7EXQ4"/>
<gene>
    <name evidence="1" type="ORF">E2C01_031110</name>
</gene>
<reference evidence="1 2" key="1">
    <citation type="submission" date="2019-05" db="EMBL/GenBank/DDBJ databases">
        <title>Another draft genome of Portunus trituberculatus and its Hox gene families provides insights of decapod evolution.</title>
        <authorList>
            <person name="Jeong J.-H."/>
            <person name="Song I."/>
            <person name="Kim S."/>
            <person name="Choi T."/>
            <person name="Kim D."/>
            <person name="Ryu S."/>
            <person name="Kim W."/>
        </authorList>
    </citation>
    <scope>NUCLEOTIDE SEQUENCE [LARGE SCALE GENOMIC DNA]</scope>
    <source>
        <tissue evidence="1">Muscle</tissue>
    </source>
</reference>
<dbReference type="Proteomes" id="UP000324222">
    <property type="component" value="Unassembled WGS sequence"/>
</dbReference>
<dbReference type="EMBL" id="VSRR010003834">
    <property type="protein sequence ID" value="MPC37623.1"/>
    <property type="molecule type" value="Genomic_DNA"/>
</dbReference>
<sequence length="28" mass="3260">MLWCGWRRRGIVDHSVTTLGYTSLLLQP</sequence>
<comment type="caution">
    <text evidence="1">The sequence shown here is derived from an EMBL/GenBank/DDBJ whole genome shotgun (WGS) entry which is preliminary data.</text>
</comment>